<dbReference type="OrthoDB" id="206598at2759"/>
<dbReference type="AlphaFoldDB" id="A0A8J2L726"/>
<feature type="domain" description="Methyltransferase" evidence="2">
    <location>
        <begin position="440"/>
        <end position="573"/>
    </location>
</feature>
<organism evidence="3 4">
    <name type="scientific">Allacma fusca</name>
    <dbReference type="NCBI Taxonomy" id="39272"/>
    <lineage>
        <taxon>Eukaryota</taxon>
        <taxon>Metazoa</taxon>
        <taxon>Ecdysozoa</taxon>
        <taxon>Arthropoda</taxon>
        <taxon>Hexapoda</taxon>
        <taxon>Collembola</taxon>
        <taxon>Symphypleona</taxon>
        <taxon>Sminthuridae</taxon>
        <taxon>Allacma</taxon>
    </lineage>
</organism>
<sequence length="682" mass="76460">MGKIGKKQLEKEMMEYFNAITEKPVLFVEIVALDKPQIHLNVENMIVLFLLDVYELYPLFTIKGLLVPRSCTNECVDSENKVSNTAMVYESEVFFQEVTAIINYSETKESRVSNGEAVDGANNMEISGCKKPSVHLVEKNMHIAGLSAVLRFLLKFACRRHGMCENESMASTKVKNVEILDQLLGYQRGCLQACAESSIWTKFCEVDMIQTVHVLETQLLRLVSTPAPSACLVDGGIPLSPSLRPVGLFELPKDLLRLEYHLTRPVRIHNFRKRIQKNDGGRQHAGGNNQSRNHQAHHDEPGKIRMNGQVQEQEEQPHPGQISHDFAEGPDFTLADLLLFPCVDIAVHALGQEMFKKYLPTVLGWHERVRGLLPSLPSATFEKGLSSEKDDIEGALTFLSSRGIQAFNFNEDKIPPFDWDSLPHLVHPEGGQLPVSRVEKKSQQLSNLALMVLKVFHDNYEAKFSSTGKKVTIVDFCSGGGHLGILLAYILPQCEVVLVENKEESLRRAENRVKVLGLPNISFFQCNLDYFTGHFEIGVALHACGTATDLVLAKCVQMRASFVCCPCCYGAIQSNHMLHYPRSSSFLSAVNTSGGLFSLKHYFVLGHAADQTHDEANEKTQQGKFSPDYLLRCIKDYYTNGCWMNQVSLFELACDDERGEEENLHPLKRKINTACVQGEQII</sequence>
<feature type="region of interest" description="Disordered" evidence="1">
    <location>
        <begin position="274"/>
        <end position="301"/>
    </location>
</feature>
<keyword evidence="4" id="KW-1185">Reference proteome</keyword>
<accession>A0A8J2L726</accession>
<evidence type="ECO:0000256" key="1">
    <source>
        <dbReference type="SAM" id="MobiDB-lite"/>
    </source>
</evidence>
<evidence type="ECO:0000259" key="2">
    <source>
        <dbReference type="Pfam" id="PF13679"/>
    </source>
</evidence>
<dbReference type="GO" id="GO:0005737">
    <property type="term" value="C:cytoplasm"/>
    <property type="evidence" value="ECO:0007669"/>
    <property type="project" value="TreeGrafter"/>
</dbReference>
<gene>
    <name evidence="3" type="ORF">AFUS01_LOCUS36857</name>
</gene>
<dbReference type="EMBL" id="CAJVCH010541262">
    <property type="protein sequence ID" value="CAG7826822.1"/>
    <property type="molecule type" value="Genomic_DNA"/>
</dbReference>
<comment type="caution">
    <text evidence="3">The sequence shown here is derived from an EMBL/GenBank/DDBJ whole genome shotgun (WGS) entry which is preliminary data.</text>
</comment>
<dbReference type="PANTHER" id="PTHR13369:SF0">
    <property type="entry name" value="GLUTATHIONE S-TRANSFERASE C-TERMINAL DOMAIN-CONTAINING PROTEIN"/>
    <property type="match status" value="1"/>
</dbReference>
<protein>
    <recommendedName>
        <fullName evidence="2">Methyltransferase domain-containing protein</fullName>
    </recommendedName>
</protein>
<dbReference type="CDD" id="cd02440">
    <property type="entry name" value="AdoMet_MTases"/>
    <property type="match status" value="1"/>
</dbReference>
<evidence type="ECO:0000313" key="4">
    <source>
        <dbReference type="Proteomes" id="UP000708208"/>
    </source>
</evidence>
<proteinExistence type="predicted"/>
<dbReference type="FunFam" id="3.40.50.150:FF:000725">
    <property type="entry name" value="Glutathione S-transferase, C-terminal domain-containing"/>
    <property type="match status" value="1"/>
</dbReference>
<name>A0A8J2L726_9HEXA</name>
<evidence type="ECO:0000313" key="3">
    <source>
        <dbReference type="EMBL" id="CAG7826822.1"/>
    </source>
</evidence>
<dbReference type="Proteomes" id="UP000708208">
    <property type="component" value="Unassembled WGS sequence"/>
</dbReference>
<dbReference type="Pfam" id="PF13679">
    <property type="entry name" value="Methyltransf_32"/>
    <property type="match status" value="1"/>
</dbReference>
<dbReference type="InterPro" id="IPR025714">
    <property type="entry name" value="Methyltranfer_dom"/>
</dbReference>
<feature type="non-terminal residue" evidence="3">
    <location>
        <position position="1"/>
    </location>
</feature>
<dbReference type="CDD" id="cd00299">
    <property type="entry name" value="GST_C_family"/>
    <property type="match status" value="1"/>
</dbReference>
<dbReference type="PANTHER" id="PTHR13369">
    <property type="match status" value="1"/>
</dbReference>
<reference evidence="3" key="1">
    <citation type="submission" date="2021-06" db="EMBL/GenBank/DDBJ databases">
        <authorList>
            <person name="Hodson N. C."/>
            <person name="Mongue J. A."/>
            <person name="Jaron S. K."/>
        </authorList>
    </citation>
    <scope>NUCLEOTIDE SEQUENCE</scope>
</reference>